<keyword evidence="1" id="KW-1133">Transmembrane helix</keyword>
<name>A0A9W4XQ01_9PLEO</name>
<dbReference type="EMBL" id="CAOQHR010000009">
    <property type="protein sequence ID" value="CAI6339423.1"/>
    <property type="molecule type" value="Genomic_DNA"/>
</dbReference>
<protein>
    <submittedName>
        <fullName evidence="2">Uncharacterized protein</fullName>
    </submittedName>
</protein>
<dbReference type="Proteomes" id="UP001152607">
    <property type="component" value="Unassembled WGS sequence"/>
</dbReference>
<dbReference type="AlphaFoldDB" id="A0A9W4XQ01"/>
<proteinExistence type="predicted"/>
<organism evidence="2 3">
    <name type="scientific">Periconia digitata</name>
    <dbReference type="NCBI Taxonomy" id="1303443"/>
    <lineage>
        <taxon>Eukaryota</taxon>
        <taxon>Fungi</taxon>
        <taxon>Dikarya</taxon>
        <taxon>Ascomycota</taxon>
        <taxon>Pezizomycotina</taxon>
        <taxon>Dothideomycetes</taxon>
        <taxon>Pleosporomycetidae</taxon>
        <taxon>Pleosporales</taxon>
        <taxon>Massarineae</taxon>
        <taxon>Periconiaceae</taxon>
        <taxon>Periconia</taxon>
    </lineage>
</organism>
<accession>A0A9W4XQ01</accession>
<reference evidence="2" key="1">
    <citation type="submission" date="2023-01" db="EMBL/GenBank/DDBJ databases">
        <authorList>
            <person name="Van Ghelder C."/>
            <person name="Rancurel C."/>
        </authorList>
    </citation>
    <scope>NUCLEOTIDE SEQUENCE</scope>
    <source>
        <strain evidence="2">CNCM I-4278</strain>
    </source>
</reference>
<evidence type="ECO:0000313" key="2">
    <source>
        <dbReference type="EMBL" id="CAI6339423.1"/>
    </source>
</evidence>
<sequence length="62" mass="7115">MHLPWGCAPHYRLSAGFLLTFIFLQAVSFTIIFLWIAVFVFLFLQVARHAFFSLQANTAIIP</sequence>
<gene>
    <name evidence="2" type="ORF">PDIGIT_LOCUS12582</name>
</gene>
<keyword evidence="1" id="KW-0812">Transmembrane</keyword>
<keyword evidence="3" id="KW-1185">Reference proteome</keyword>
<keyword evidence="1" id="KW-0472">Membrane</keyword>
<evidence type="ECO:0000256" key="1">
    <source>
        <dbReference type="SAM" id="Phobius"/>
    </source>
</evidence>
<comment type="caution">
    <text evidence="2">The sequence shown here is derived from an EMBL/GenBank/DDBJ whole genome shotgun (WGS) entry which is preliminary data.</text>
</comment>
<feature type="transmembrane region" description="Helical" evidence="1">
    <location>
        <begin position="20"/>
        <end position="44"/>
    </location>
</feature>
<evidence type="ECO:0000313" key="3">
    <source>
        <dbReference type="Proteomes" id="UP001152607"/>
    </source>
</evidence>